<dbReference type="Proteomes" id="UP001217089">
    <property type="component" value="Unassembled WGS sequence"/>
</dbReference>
<dbReference type="EMBL" id="JARBDR010000214">
    <property type="protein sequence ID" value="KAJ8317935.1"/>
    <property type="molecule type" value="Genomic_DNA"/>
</dbReference>
<evidence type="ECO:0000313" key="13">
    <source>
        <dbReference type="Proteomes" id="UP001217089"/>
    </source>
</evidence>
<feature type="transmembrane region" description="Helical" evidence="10">
    <location>
        <begin position="188"/>
        <end position="214"/>
    </location>
</feature>
<accession>A0ABQ9FNV7</accession>
<dbReference type="PANTHER" id="PTHR24240">
    <property type="entry name" value="OPSIN"/>
    <property type="match status" value="1"/>
</dbReference>
<feature type="transmembrane region" description="Helical" evidence="10">
    <location>
        <begin position="159"/>
        <end position="182"/>
    </location>
</feature>
<protein>
    <recommendedName>
        <fullName evidence="11">G-protein coupled receptors family 1 profile domain-containing protein</fullName>
    </recommendedName>
</protein>
<evidence type="ECO:0000256" key="5">
    <source>
        <dbReference type="ARBA" id="ARBA00023136"/>
    </source>
</evidence>
<feature type="transmembrane region" description="Helical" evidence="10">
    <location>
        <begin position="106"/>
        <end position="128"/>
    </location>
</feature>
<dbReference type="InterPro" id="IPR000276">
    <property type="entry name" value="GPCR_Rhodpsn"/>
</dbReference>
<evidence type="ECO:0000256" key="7">
    <source>
        <dbReference type="ARBA" id="ARBA00023170"/>
    </source>
</evidence>
<gene>
    <name evidence="12" type="ORF">KUTeg_003026</name>
</gene>
<evidence type="ECO:0000256" key="9">
    <source>
        <dbReference type="ARBA" id="ARBA00023224"/>
    </source>
</evidence>
<keyword evidence="3 10" id="KW-1133">Transmembrane helix</keyword>
<dbReference type="PRINTS" id="PR01244">
    <property type="entry name" value="PEROPSIN"/>
</dbReference>
<evidence type="ECO:0000256" key="10">
    <source>
        <dbReference type="SAM" id="Phobius"/>
    </source>
</evidence>
<keyword evidence="5 10" id="KW-0472">Membrane</keyword>
<evidence type="ECO:0000256" key="3">
    <source>
        <dbReference type="ARBA" id="ARBA00022989"/>
    </source>
</evidence>
<dbReference type="InterPro" id="IPR050125">
    <property type="entry name" value="GPCR_opsins"/>
</dbReference>
<evidence type="ECO:0000256" key="6">
    <source>
        <dbReference type="ARBA" id="ARBA00023157"/>
    </source>
</evidence>
<dbReference type="Gene3D" id="1.20.1070.10">
    <property type="entry name" value="Rhodopsin 7-helix transmembrane proteins"/>
    <property type="match status" value="1"/>
</dbReference>
<evidence type="ECO:0000256" key="8">
    <source>
        <dbReference type="ARBA" id="ARBA00023180"/>
    </source>
</evidence>
<keyword evidence="13" id="KW-1185">Reference proteome</keyword>
<evidence type="ECO:0000256" key="4">
    <source>
        <dbReference type="ARBA" id="ARBA00023040"/>
    </source>
</evidence>
<name>A0ABQ9FNV7_TEGGR</name>
<feature type="transmembrane region" description="Helical" evidence="10">
    <location>
        <begin position="58"/>
        <end position="77"/>
    </location>
</feature>
<keyword evidence="2 10" id="KW-0812">Transmembrane</keyword>
<proteinExistence type="predicted"/>
<dbReference type="PRINTS" id="PR00237">
    <property type="entry name" value="GPCRRHODOPSN"/>
</dbReference>
<reference evidence="12 13" key="1">
    <citation type="submission" date="2022-12" db="EMBL/GenBank/DDBJ databases">
        <title>Chromosome-level genome of Tegillarca granosa.</title>
        <authorList>
            <person name="Kim J."/>
        </authorList>
    </citation>
    <scope>NUCLEOTIDE SEQUENCE [LARGE SCALE GENOMIC DNA]</scope>
    <source>
        <strain evidence="12">Teg-2019</strain>
        <tissue evidence="12">Adductor muscle</tissue>
    </source>
</reference>
<sequence length="247" mass="28068">MSGPISCQWWISGPVSCQWYAFNGMVFGIGSIGFLVSISFDRYNMTCRYRSFIEMKPIYYVLASFLIWLNAALWAAAPLVGWGCYGIDPSGTACGLTWKCGWIKHATYTVSVFFLCFCLPCGIIIYCYTKTYQFISFLGGNSRNDSNEWTHQKEITRMCAVAIVLFIVAWTPYAIVFLWATFGDPTEIPVFITASPALFAKSSACYNPFIYALMNRRYRMAIKQLFKCGGKMSEEEQLELNRINGRI</sequence>
<evidence type="ECO:0000256" key="2">
    <source>
        <dbReference type="ARBA" id="ARBA00022692"/>
    </source>
</evidence>
<evidence type="ECO:0000256" key="1">
    <source>
        <dbReference type="ARBA" id="ARBA00004141"/>
    </source>
</evidence>
<comment type="subcellular location">
    <subcellularLocation>
        <location evidence="1">Membrane</location>
        <topology evidence="1">Multi-pass membrane protein</topology>
    </subcellularLocation>
</comment>
<dbReference type="Pfam" id="PF00001">
    <property type="entry name" value="7tm_1"/>
    <property type="match status" value="1"/>
</dbReference>
<keyword evidence="9" id="KW-0807">Transducer</keyword>
<feature type="transmembrane region" description="Helical" evidence="10">
    <location>
        <begin position="20"/>
        <end position="38"/>
    </location>
</feature>
<keyword evidence="7" id="KW-0675">Receptor</keyword>
<organism evidence="12 13">
    <name type="scientific">Tegillarca granosa</name>
    <name type="common">Malaysian cockle</name>
    <name type="synonym">Anadara granosa</name>
    <dbReference type="NCBI Taxonomy" id="220873"/>
    <lineage>
        <taxon>Eukaryota</taxon>
        <taxon>Metazoa</taxon>
        <taxon>Spiralia</taxon>
        <taxon>Lophotrochozoa</taxon>
        <taxon>Mollusca</taxon>
        <taxon>Bivalvia</taxon>
        <taxon>Autobranchia</taxon>
        <taxon>Pteriomorphia</taxon>
        <taxon>Arcoida</taxon>
        <taxon>Arcoidea</taxon>
        <taxon>Arcidae</taxon>
        <taxon>Tegillarca</taxon>
    </lineage>
</organism>
<keyword evidence="4" id="KW-0297">G-protein coupled receptor</keyword>
<dbReference type="InterPro" id="IPR017452">
    <property type="entry name" value="GPCR_Rhodpsn_7TM"/>
</dbReference>
<evidence type="ECO:0000259" key="11">
    <source>
        <dbReference type="PROSITE" id="PS50262"/>
    </source>
</evidence>
<evidence type="ECO:0000313" key="12">
    <source>
        <dbReference type="EMBL" id="KAJ8317935.1"/>
    </source>
</evidence>
<dbReference type="SUPFAM" id="SSF81321">
    <property type="entry name" value="Family A G protein-coupled receptor-like"/>
    <property type="match status" value="1"/>
</dbReference>
<dbReference type="PROSITE" id="PS50262">
    <property type="entry name" value="G_PROTEIN_RECEP_F1_2"/>
    <property type="match status" value="1"/>
</dbReference>
<feature type="domain" description="G-protein coupled receptors family 1 profile" evidence="11">
    <location>
        <begin position="1"/>
        <end position="211"/>
    </location>
</feature>
<keyword evidence="8" id="KW-0325">Glycoprotein</keyword>
<comment type="caution">
    <text evidence="12">The sequence shown here is derived from an EMBL/GenBank/DDBJ whole genome shotgun (WGS) entry which is preliminary data.</text>
</comment>
<keyword evidence="6" id="KW-1015">Disulfide bond</keyword>
<dbReference type="InterPro" id="IPR002962">
    <property type="entry name" value="Peropsin"/>
</dbReference>